<accession>A0A0Q3TCB1</accession>
<dbReference type="AlphaFoldDB" id="A0A0Q3TCB1"/>
<sequence length="76" mass="8703">MITCTSNKRLLIGVASTLNVKDVLVSQCNFDQFFQKGKGQPFREAHRVLVGYDQGAYTLVLTNYFPNSWNYHMIIT</sequence>
<gene>
    <name evidence="1" type="ORF">AN957_21000</name>
</gene>
<organism evidence="1 2">
    <name type="scientific">Cytobacillus solani</name>
    <dbReference type="NCBI Taxonomy" id="1637975"/>
    <lineage>
        <taxon>Bacteria</taxon>
        <taxon>Bacillati</taxon>
        <taxon>Bacillota</taxon>
        <taxon>Bacilli</taxon>
        <taxon>Bacillales</taxon>
        <taxon>Bacillaceae</taxon>
        <taxon>Cytobacillus</taxon>
    </lineage>
</organism>
<protein>
    <submittedName>
        <fullName evidence="1">Uncharacterized protein</fullName>
    </submittedName>
</protein>
<name>A0A0Q3TCB1_9BACI</name>
<dbReference type="STRING" id="1637975.AN957_21000"/>
<evidence type="ECO:0000313" key="1">
    <source>
        <dbReference type="EMBL" id="KQL20829.1"/>
    </source>
</evidence>
<evidence type="ECO:0000313" key="2">
    <source>
        <dbReference type="Proteomes" id="UP000050996"/>
    </source>
</evidence>
<dbReference type="EMBL" id="LJIX01000006">
    <property type="protein sequence ID" value="KQL20829.1"/>
    <property type="molecule type" value="Genomic_DNA"/>
</dbReference>
<comment type="caution">
    <text evidence="1">The sequence shown here is derived from an EMBL/GenBank/DDBJ whole genome shotgun (WGS) entry which is preliminary data.</text>
</comment>
<dbReference type="Proteomes" id="UP000050996">
    <property type="component" value="Unassembled WGS sequence"/>
</dbReference>
<dbReference type="PATRIC" id="fig|1637975.4.peg.4180"/>
<keyword evidence="2" id="KW-1185">Reference proteome</keyword>
<reference evidence="1 2" key="1">
    <citation type="submission" date="2015-09" db="EMBL/GenBank/DDBJ databases">
        <title>Genome sequencing project for genomic taxonomy and phylogenomics of Bacillus-like bacteria.</title>
        <authorList>
            <person name="Liu B."/>
            <person name="Wang J."/>
            <person name="Zhu Y."/>
            <person name="Liu G."/>
            <person name="Chen Q."/>
            <person name="Chen Z."/>
            <person name="Lan J."/>
            <person name="Che J."/>
            <person name="Ge C."/>
            <person name="Shi H."/>
            <person name="Pan Z."/>
            <person name="Liu X."/>
        </authorList>
    </citation>
    <scope>NUCLEOTIDE SEQUENCE [LARGE SCALE GENOMIC DNA]</scope>
    <source>
        <strain evidence="1 2">FJAT-18043</strain>
    </source>
</reference>
<proteinExistence type="predicted"/>